<protein>
    <submittedName>
        <fullName evidence="2">ABC transporter B family member 19-like</fullName>
    </submittedName>
</protein>
<gene>
    <name evidence="2" type="ORF">M6B38_155975</name>
</gene>
<comment type="caution">
    <text evidence="2">The sequence shown here is derived from an EMBL/GenBank/DDBJ whole genome shotgun (WGS) entry which is preliminary data.</text>
</comment>
<organism evidence="2 3">
    <name type="scientific">Iris pallida</name>
    <name type="common">Sweet iris</name>
    <dbReference type="NCBI Taxonomy" id="29817"/>
    <lineage>
        <taxon>Eukaryota</taxon>
        <taxon>Viridiplantae</taxon>
        <taxon>Streptophyta</taxon>
        <taxon>Embryophyta</taxon>
        <taxon>Tracheophyta</taxon>
        <taxon>Spermatophyta</taxon>
        <taxon>Magnoliopsida</taxon>
        <taxon>Liliopsida</taxon>
        <taxon>Asparagales</taxon>
        <taxon>Iridaceae</taxon>
        <taxon>Iridoideae</taxon>
        <taxon>Irideae</taxon>
        <taxon>Iris</taxon>
    </lineage>
</organism>
<proteinExistence type="predicted"/>
<keyword evidence="1" id="KW-0812">Transmembrane</keyword>
<reference evidence="2" key="1">
    <citation type="journal article" date="2023" name="GigaByte">
        <title>Genome assembly of the bearded iris, Iris pallida Lam.</title>
        <authorList>
            <person name="Bruccoleri R.E."/>
            <person name="Oakeley E.J."/>
            <person name="Faust A.M.E."/>
            <person name="Altorfer M."/>
            <person name="Dessus-Babus S."/>
            <person name="Burckhardt D."/>
            <person name="Oertli M."/>
            <person name="Naumann U."/>
            <person name="Petersen F."/>
            <person name="Wong J."/>
        </authorList>
    </citation>
    <scope>NUCLEOTIDE SEQUENCE</scope>
    <source>
        <strain evidence="2">GSM-AAB239-AS_SAM_17_03QT</strain>
    </source>
</reference>
<dbReference type="Proteomes" id="UP001140949">
    <property type="component" value="Unassembled WGS sequence"/>
</dbReference>
<dbReference type="EMBL" id="JANAVB010032018">
    <property type="protein sequence ID" value="KAJ6810977.1"/>
    <property type="molecule type" value="Genomic_DNA"/>
</dbReference>
<sequence length="154" mass="17529">MAIAQVRTIYHLLGRARHSMPTLKQSKTHLSLATRQGWQKVWALDALMELLVCHGPWYSGMPVSSLGIVKLMVERLSLQYFLPLLVACIIVDVNYGTYVRWMSASRRLIGPSGRSCGLGILERRADWQFLRFYLDSTIQDFATCSLDSFDVAKF</sequence>
<accession>A0AAX6F3G9</accession>
<feature type="transmembrane region" description="Helical" evidence="1">
    <location>
        <begin position="78"/>
        <end position="98"/>
    </location>
</feature>
<keyword evidence="3" id="KW-1185">Reference proteome</keyword>
<keyword evidence="1" id="KW-0472">Membrane</keyword>
<evidence type="ECO:0000256" key="1">
    <source>
        <dbReference type="SAM" id="Phobius"/>
    </source>
</evidence>
<reference evidence="2" key="2">
    <citation type="submission" date="2023-04" db="EMBL/GenBank/DDBJ databases">
        <authorList>
            <person name="Bruccoleri R.E."/>
            <person name="Oakeley E.J."/>
            <person name="Faust A.-M."/>
            <person name="Dessus-Babus S."/>
            <person name="Altorfer M."/>
            <person name="Burckhardt D."/>
            <person name="Oertli M."/>
            <person name="Naumann U."/>
            <person name="Petersen F."/>
            <person name="Wong J."/>
        </authorList>
    </citation>
    <scope>NUCLEOTIDE SEQUENCE</scope>
    <source>
        <strain evidence="2">GSM-AAB239-AS_SAM_17_03QT</strain>
        <tissue evidence="2">Leaf</tissue>
    </source>
</reference>
<keyword evidence="1" id="KW-1133">Transmembrane helix</keyword>
<dbReference type="AlphaFoldDB" id="A0AAX6F3G9"/>
<evidence type="ECO:0000313" key="3">
    <source>
        <dbReference type="Proteomes" id="UP001140949"/>
    </source>
</evidence>
<name>A0AAX6F3G9_IRIPA</name>
<evidence type="ECO:0000313" key="2">
    <source>
        <dbReference type="EMBL" id="KAJ6810977.1"/>
    </source>
</evidence>